<feature type="transmembrane region" description="Helical" evidence="1">
    <location>
        <begin position="56"/>
        <end position="74"/>
    </location>
</feature>
<feature type="transmembrane region" description="Helical" evidence="1">
    <location>
        <begin position="162"/>
        <end position="181"/>
    </location>
</feature>
<keyword evidence="1" id="KW-0472">Membrane</keyword>
<dbReference type="EMBL" id="ML210199">
    <property type="protein sequence ID" value="TFK24501.1"/>
    <property type="molecule type" value="Genomic_DNA"/>
</dbReference>
<gene>
    <name evidence="2" type="ORF">FA15DRAFT_704486</name>
</gene>
<name>A0A5C3KV13_COPMA</name>
<feature type="transmembrane region" description="Helical" evidence="1">
    <location>
        <begin position="245"/>
        <end position="269"/>
    </location>
</feature>
<accession>A0A5C3KV13</accession>
<dbReference type="Proteomes" id="UP000307440">
    <property type="component" value="Unassembled WGS sequence"/>
</dbReference>
<dbReference type="OrthoDB" id="3354175at2759"/>
<feature type="transmembrane region" description="Helical" evidence="1">
    <location>
        <begin position="133"/>
        <end position="155"/>
    </location>
</feature>
<feature type="transmembrane region" description="Helical" evidence="1">
    <location>
        <begin position="275"/>
        <end position="294"/>
    </location>
</feature>
<evidence type="ECO:0000313" key="2">
    <source>
        <dbReference type="EMBL" id="TFK24501.1"/>
    </source>
</evidence>
<protein>
    <submittedName>
        <fullName evidence="2">Uncharacterized protein</fullName>
    </submittedName>
</protein>
<feature type="transmembrane region" description="Helical" evidence="1">
    <location>
        <begin position="201"/>
        <end position="224"/>
    </location>
</feature>
<evidence type="ECO:0000256" key="1">
    <source>
        <dbReference type="SAM" id="Phobius"/>
    </source>
</evidence>
<evidence type="ECO:0000313" key="3">
    <source>
        <dbReference type="Proteomes" id="UP000307440"/>
    </source>
</evidence>
<dbReference type="AlphaFoldDB" id="A0A5C3KV13"/>
<keyword evidence="3" id="KW-1185">Reference proteome</keyword>
<organism evidence="2 3">
    <name type="scientific">Coprinopsis marcescibilis</name>
    <name type="common">Agaric fungus</name>
    <name type="synonym">Psathyrella marcescibilis</name>
    <dbReference type="NCBI Taxonomy" id="230819"/>
    <lineage>
        <taxon>Eukaryota</taxon>
        <taxon>Fungi</taxon>
        <taxon>Dikarya</taxon>
        <taxon>Basidiomycota</taxon>
        <taxon>Agaricomycotina</taxon>
        <taxon>Agaricomycetes</taxon>
        <taxon>Agaricomycetidae</taxon>
        <taxon>Agaricales</taxon>
        <taxon>Agaricineae</taxon>
        <taxon>Psathyrellaceae</taxon>
        <taxon>Coprinopsis</taxon>
    </lineage>
</organism>
<keyword evidence="1" id="KW-1133">Transmembrane helix</keyword>
<reference evidence="2 3" key="1">
    <citation type="journal article" date="2019" name="Nat. Ecol. Evol.">
        <title>Megaphylogeny resolves global patterns of mushroom evolution.</title>
        <authorList>
            <person name="Varga T."/>
            <person name="Krizsan K."/>
            <person name="Foldi C."/>
            <person name="Dima B."/>
            <person name="Sanchez-Garcia M."/>
            <person name="Sanchez-Ramirez S."/>
            <person name="Szollosi G.J."/>
            <person name="Szarkandi J.G."/>
            <person name="Papp V."/>
            <person name="Albert L."/>
            <person name="Andreopoulos W."/>
            <person name="Angelini C."/>
            <person name="Antonin V."/>
            <person name="Barry K.W."/>
            <person name="Bougher N.L."/>
            <person name="Buchanan P."/>
            <person name="Buyck B."/>
            <person name="Bense V."/>
            <person name="Catcheside P."/>
            <person name="Chovatia M."/>
            <person name="Cooper J."/>
            <person name="Damon W."/>
            <person name="Desjardin D."/>
            <person name="Finy P."/>
            <person name="Geml J."/>
            <person name="Haridas S."/>
            <person name="Hughes K."/>
            <person name="Justo A."/>
            <person name="Karasinski D."/>
            <person name="Kautmanova I."/>
            <person name="Kiss B."/>
            <person name="Kocsube S."/>
            <person name="Kotiranta H."/>
            <person name="LaButti K.M."/>
            <person name="Lechner B.E."/>
            <person name="Liimatainen K."/>
            <person name="Lipzen A."/>
            <person name="Lukacs Z."/>
            <person name="Mihaltcheva S."/>
            <person name="Morgado L.N."/>
            <person name="Niskanen T."/>
            <person name="Noordeloos M.E."/>
            <person name="Ohm R.A."/>
            <person name="Ortiz-Santana B."/>
            <person name="Ovrebo C."/>
            <person name="Racz N."/>
            <person name="Riley R."/>
            <person name="Savchenko A."/>
            <person name="Shiryaev A."/>
            <person name="Soop K."/>
            <person name="Spirin V."/>
            <person name="Szebenyi C."/>
            <person name="Tomsovsky M."/>
            <person name="Tulloss R.E."/>
            <person name="Uehling J."/>
            <person name="Grigoriev I.V."/>
            <person name="Vagvolgyi C."/>
            <person name="Papp T."/>
            <person name="Martin F.M."/>
            <person name="Miettinen O."/>
            <person name="Hibbett D.S."/>
            <person name="Nagy L.G."/>
        </authorList>
    </citation>
    <scope>NUCLEOTIDE SEQUENCE [LARGE SCALE GENOMIC DNA]</scope>
    <source>
        <strain evidence="2 3">CBS 121175</strain>
    </source>
</reference>
<proteinExistence type="predicted"/>
<feature type="transmembrane region" description="Helical" evidence="1">
    <location>
        <begin position="81"/>
        <end position="104"/>
    </location>
</feature>
<keyword evidence="1" id="KW-0812">Transmembrane</keyword>
<sequence length="341" mass="38622">MDQHTESGYVTITTTGQYADAEKDLEEQVFKFISVWLGATAYGKSDLAFCDRNFNAFTPGIYAVLLVITMPVMVQRARRTSWIFVYATAHLFVAITLYTIMALYSSTKAFGMHLAGSSPPIEHYKAYSRWDNVAQSLLTDWAVCSADVVIIYRCYLIWERRLLVIAVPALLLLLNLTVAVVQNTFWIDSELIPYDQAMPFFNMLFPVNLSQNCLTTGLISYQIWRQHRQSRAAGVLSDGISLFTVMRIVIESASIYTAQFLLMMILWYTGNRSHVLFHGTLLPSIGIVFLLVALRTYVAQPREMNSELINMTPWPGMGTDIEELTPQSPSTAARTMMQRDK</sequence>